<evidence type="ECO:0000313" key="7">
    <source>
        <dbReference type="EMBL" id="KAE9322476.1"/>
    </source>
</evidence>
<dbReference type="EMBL" id="QXGA01000145">
    <property type="protein sequence ID" value="KAE9151471.1"/>
    <property type="molecule type" value="Genomic_DNA"/>
</dbReference>
<evidence type="ECO:0000313" key="13">
    <source>
        <dbReference type="Proteomes" id="UP000476176"/>
    </source>
</evidence>
<feature type="transmembrane region" description="Helical" evidence="1">
    <location>
        <begin position="334"/>
        <end position="356"/>
    </location>
</feature>
<evidence type="ECO:0000313" key="10">
    <source>
        <dbReference type="Proteomes" id="UP000440367"/>
    </source>
</evidence>
<keyword evidence="1" id="KW-0812">Transmembrane</keyword>
<dbReference type="Proteomes" id="UP000440732">
    <property type="component" value="Unassembled WGS sequence"/>
</dbReference>
<dbReference type="EMBL" id="QXGC01000421">
    <property type="protein sequence ID" value="KAE9236389.1"/>
    <property type="molecule type" value="Genomic_DNA"/>
</dbReference>
<feature type="transmembrane region" description="Helical" evidence="1">
    <location>
        <begin position="147"/>
        <end position="165"/>
    </location>
</feature>
<dbReference type="EMBL" id="QXGD01000192">
    <property type="protein sequence ID" value="KAE9248522.1"/>
    <property type="molecule type" value="Genomic_DNA"/>
</dbReference>
<dbReference type="AlphaFoldDB" id="A0A6A3M8X3"/>
<evidence type="ECO:0000313" key="8">
    <source>
        <dbReference type="Proteomes" id="UP000429523"/>
    </source>
</evidence>
<dbReference type="Proteomes" id="UP000429523">
    <property type="component" value="Unassembled WGS sequence"/>
</dbReference>
<evidence type="ECO:0000313" key="11">
    <source>
        <dbReference type="Proteomes" id="UP000440732"/>
    </source>
</evidence>
<accession>A0A6A3M8X3</accession>
<keyword evidence="1" id="KW-0472">Membrane</keyword>
<evidence type="ECO:0000313" key="6">
    <source>
        <dbReference type="EMBL" id="KAE9248522.1"/>
    </source>
</evidence>
<dbReference type="Proteomes" id="UP000460718">
    <property type="component" value="Unassembled WGS sequence"/>
</dbReference>
<evidence type="ECO:0000313" key="3">
    <source>
        <dbReference type="EMBL" id="KAE9028721.1"/>
    </source>
</evidence>
<gene>
    <name evidence="7" type="ORF">PF001_g4381</name>
    <name evidence="6" type="ORF">PF002_g5748</name>
    <name evidence="5" type="ORF">PF004_g8868</name>
    <name evidence="4" type="ORF">PF006_g4227</name>
    <name evidence="2" type="ORF">PF009_g5371</name>
    <name evidence="3" type="ORF">PF011_g1436</name>
</gene>
<protein>
    <submittedName>
        <fullName evidence="3">Uncharacterized protein</fullName>
    </submittedName>
</protein>
<evidence type="ECO:0000313" key="5">
    <source>
        <dbReference type="EMBL" id="KAE9236389.1"/>
    </source>
</evidence>
<dbReference type="EMBL" id="QXGE01000151">
    <property type="protein sequence ID" value="KAE9322476.1"/>
    <property type="molecule type" value="Genomic_DNA"/>
</dbReference>
<evidence type="ECO:0000313" key="4">
    <source>
        <dbReference type="EMBL" id="KAE9151471.1"/>
    </source>
</evidence>
<feature type="transmembrane region" description="Helical" evidence="1">
    <location>
        <begin position="301"/>
        <end position="322"/>
    </location>
</feature>
<dbReference type="Proteomes" id="UP000476176">
    <property type="component" value="Unassembled WGS sequence"/>
</dbReference>
<dbReference type="EMBL" id="QXFW01000039">
    <property type="protein sequence ID" value="KAE9028721.1"/>
    <property type="molecule type" value="Genomic_DNA"/>
</dbReference>
<keyword evidence="1" id="KW-1133">Transmembrane helix</keyword>
<reference evidence="12 13" key="1">
    <citation type="submission" date="2018-09" db="EMBL/GenBank/DDBJ databases">
        <title>Genomic investigation of the strawberry pathogen Phytophthora fragariae indicates pathogenicity is determined by transcriptional variation in three key races.</title>
        <authorList>
            <person name="Adams T.M."/>
            <person name="Armitage A.D."/>
            <person name="Sobczyk M.K."/>
            <person name="Bates H.J."/>
            <person name="Dunwell J.M."/>
            <person name="Nellist C.F."/>
            <person name="Harrison R.J."/>
        </authorList>
    </citation>
    <scope>NUCLEOTIDE SEQUENCE [LARGE SCALE GENOMIC DNA]</scope>
    <source>
        <strain evidence="7 9">A4</strain>
        <strain evidence="6 10">BC-1</strain>
        <strain evidence="5 13">BC-23</strain>
        <strain evidence="4 11">NOV-5</strain>
        <strain evidence="2 8">NOV-9</strain>
        <strain evidence="3 12">SCRP245</strain>
    </source>
</reference>
<name>A0A6A3M8X3_9STRA</name>
<evidence type="ECO:0000313" key="9">
    <source>
        <dbReference type="Proteomes" id="UP000437068"/>
    </source>
</evidence>
<evidence type="ECO:0000313" key="12">
    <source>
        <dbReference type="Proteomes" id="UP000460718"/>
    </source>
</evidence>
<feature type="transmembrane region" description="Helical" evidence="1">
    <location>
        <begin position="117"/>
        <end position="135"/>
    </location>
</feature>
<organism evidence="3 12">
    <name type="scientific">Phytophthora fragariae</name>
    <dbReference type="NCBI Taxonomy" id="53985"/>
    <lineage>
        <taxon>Eukaryota</taxon>
        <taxon>Sar</taxon>
        <taxon>Stramenopiles</taxon>
        <taxon>Oomycota</taxon>
        <taxon>Peronosporomycetes</taxon>
        <taxon>Peronosporales</taxon>
        <taxon>Peronosporaceae</taxon>
        <taxon>Phytophthora</taxon>
    </lineage>
</organism>
<dbReference type="Proteomes" id="UP000437068">
    <property type="component" value="Unassembled WGS sequence"/>
</dbReference>
<evidence type="ECO:0000313" key="2">
    <source>
        <dbReference type="EMBL" id="KAE8944965.1"/>
    </source>
</evidence>
<dbReference type="Proteomes" id="UP000440367">
    <property type="component" value="Unassembled WGS sequence"/>
</dbReference>
<dbReference type="EMBL" id="QXGF01000179">
    <property type="protein sequence ID" value="KAE8944965.1"/>
    <property type="molecule type" value="Genomic_DNA"/>
</dbReference>
<comment type="caution">
    <text evidence="3">The sequence shown here is derived from an EMBL/GenBank/DDBJ whole genome shotgun (WGS) entry which is preliminary data.</text>
</comment>
<evidence type="ECO:0000256" key="1">
    <source>
        <dbReference type="SAM" id="Phobius"/>
    </source>
</evidence>
<sequence>MPGLFKYKLDCYVGALSTHGFFTGITLAAKRIYYRETGQGRDRLVQLEQAVYKATERTPGGNNRIRPATALSFGAAHRKKSFKFWQTYMREFSKSAPAALAGAFVHVLSQLKIMERGGFVVACFIAASVVFKILIQESTKRYIIKKKIQSVRFMCAAVGLPTVLIDTQTRIILLGTMNTKFVVAGTIGMGVAEIFLRVGKAYITMRTIHNRDAQVPIQRESVAAMIRQPQPSSSPARTEFELWRRRVHAYHIAEITADTYAEYIAIGCSASILFFFGDHPYYSLLRQASGNEQRWTRLKMLAFQAIIEVVVGFVSTVLEMVVGLEFDITKGLGFFLIVLFMLSAVLNINISVGIYLF</sequence>
<proteinExistence type="predicted"/>
<feature type="transmembrane region" description="Helical" evidence="1">
    <location>
        <begin position="171"/>
        <end position="196"/>
    </location>
</feature>